<evidence type="ECO:0000256" key="2">
    <source>
        <dbReference type="ARBA" id="ARBA00022448"/>
    </source>
</evidence>
<feature type="domain" description="PTS EIIB type-4" evidence="10">
    <location>
        <begin position="1"/>
        <end position="163"/>
    </location>
</feature>
<accession>W7CXH1</accession>
<sequence length="163" mass="17827">MHIKLARIDDRLIHGQVATSWSKASGITRIIVANDAVAADPVRSTMLKQVAPPGISAHVVSLEKALRVYRNPKYAADAVMFLFTNPTDVLSLIEQGLPLTTINIGGMSYTQGKQMINNFLAVDEIDINAFKSLAARAIELEVRVITSDAKLDLMSLLQQKNII</sequence>
<dbReference type="InterPro" id="IPR036667">
    <property type="entry name" value="PTS_IIB_sorbose-sp_sf"/>
</dbReference>
<evidence type="ECO:0000256" key="4">
    <source>
        <dbReference type="ARBA" id="ARBA00022597"/>
    </source>
</evidence>
<evidence type="ECO:0000313" key="12">
    <source>
        <dbReference type="Proteomes" id="UP000019243"/>
    </source>
</evidence>
<keyword evidence="12" id="KW-1185">Reference proteome</keyword>
<dbReference type="AlphaFoldDB" id="W7CXH1"/>
<evidence type="ECO:0000256" key="3">
    <source>
        <dbReference type="ARBA" id="ARBA00022490"/>
    </source>
</evidence>
<dbReference type="GO" id="GO:0016301">
    <property type="term" value="F:kinase activity"/>
    <property type="evidence" value="ECO:0007669"/>
    <property type="project" value="UniProtKB-KW"/>
</dbReference>
<dbReference type="InterPro" id="IPR018455">
    <property type="entry name" value="PTS_IIB_sorbose-sp_subgr"/>
</dbReference>
<keyword evidence="2" id="KW-0813">Transport</keyword>
<organism evidence="11 12">
    <name type="scientific">Brochothrix campestris FSL F6-1037</name>
    <dbReference type="NCBI Taxonomy" id="1265861"/>
    <lineage>
        <taxon>Bacteria</taxon>
        <taxon>Bacillati</taxon>
        <taxon>Bacillota</taxon>
        <taxon>Bacilli</taxon>
        <taxon>Bacillales</taxon>
        <taxon>Listeriaceae</taxon>
        <taxon>Brochothrix</taxon>
    </lineage>
</organism>
<keyword evidence="3" id="KW-0963">Cytoplasm</keyword>
<dbReference type="NCBIfam" id="TIGR00854">
    <property type="entry name" value="pts-sorbose"/>
    <property type="match status" value="1"/>
</dbReference>
<name>W7CXH1_9LIST</name>
<evidence type="ECO:0000256" key="5">
    <source>
        <dbReference type="ARBA" id="ARBA00022679"/>
    </source>
</evidence>
<comment type="subcellular location">
    <subcellularLocation>
        <location evidence="1">Cytoplasm</location>
    </subcellularLocation>
</comment>
<feature type="modified residue" description="N6-acetyllysine" evidence="9">
    <location>
        <position position="73"/>
    </location>
</feature>
<dbReference type="Pfam" id="PF03830">
    <property type="entry name" value="PTSIIB_sorb"/>
    <property type="match status" value="1"/>
</dbReference>
<keyword evidence="5" id="KW-0808">Transferase</keyword>
<proteinExistence type="predicted"/>
<dbReference type="GO" id="GO:0008982">
    <property type="term" value="F:protein-N(PI)-phosphohistidine-sugar phosphotransferase activity"/>
    <property type="evidence" value="ECO:0007669"/>
    <property type="project" value="InterPro"/>
</dbReference>
<keyword evidence="7" id="KW-0418">Kinase</keyword>
<dbReference type="PROSITE" id="PS51101">
    <property type="entry name" value="PTS_EIIB_TYPE_4"/>
    <property type="match status" value="1"/>
</dbReference>
<comment type="caution">
    <text evidence="11">The sequence shown here is derived from an EMBL/GenBank/DDBJ whole genome shotgun (WGS) entry which is preliminary data.</text>
</comment>
<dbReference type="OrthoDB" id="9788818at2"/>
<keyword evidence="6" id="KW-0598">Phosphotransferase system</keyword>
<keyword evidence="4" id="KW-0762">Sugar transport</keyword>
<gene>
    <name evidence="11" type="ORF">BCAMP_03785</name>
</gene>
<dbReference type="Gene3D" id="3.40.35.10">
    <property type="entry name" value="Phosphotransferase system, sorbose subfamily IIB component"/>
    <property type="match status" value="1"/>
</dbReference>
<dbReference type="GO" id="GO:0005737">
    <property type="term" value="C:cytoplasm"/>
    <property type="evidence" value="ECO:0007669"/>
    <property type="project" value="UniProtKB-SubCell"/>
</dbReference>
<dbReference type="CDD" id="cd00001">
    <property type="entry name" value="PTS_IIB_man"/>
    <property type="match status" value="1"/>
</dbReference>
<evidence type="ECO:0000259" key="10">
    <source>
        <dbReference type="PROSITE" id="PS51101"/>
    </source>
</evidence>
<dbReference type="EMBL" id="AODH01000012">
    <property type="protein sequence ID" value="EUJ41395.1"/>
    <property type="molecule type" value="Genomic_DNA"/>
</dbReference>
<dbReference type="GO" id="GO:0009401">
    <property type="term" value="P:phosphoenolpyruvate-dependent sugar phosphotransferase system"/>
    <property type="evidence" value="ECO:0007669"/>
    <property type="project" value="UniProtKB-KW"/>
</dbReference>
<feature type="active site" description="Pros-phosphohistidine intermediate; for EIIB activity" evidence="8">
    <location>
        <position position="14"/>
    </location>
</feature>
<dbReference type="RefSeq" id="WP_035313675.1">
    <property type="nucleotide sequence ID" value="NZ_AODH01000012.1"/>
</dbReference>
<evidence type="ECO:0000256" key="6">
    <source>
        <dbReference type="ARBA" id="ARBA00022683"/>
    </source>
</evidence>
<evidence type="ECO:0000256" key="8">
    <source>
        <dbReference type="PIRSR" id="PIRSR618455-1"/>
    </source>
</evidence>
<evidence type="ECO:0000256" key="1">
    <source>
        <dbReference type="ARBA" id="ARBA00004496"/>
    </source>
</evidence>
<evidence type="ECO:0000256" key="9">
    <source>
        <dbReference type="PIRSR" id="PIRSR618455-2"/>
    </source>
</evidence>
<dbReference type="STRING" id="1265861.BCAMP_03785"/>
<protein>
    <submittedName>
        <fullName evidence="11">PTS system mannose-specific transporter subunits IIAB</fullName>
    </submittedName>
</protein>
<dbReference type="Proteomes" id="UP000019243">
    <property type="component" value="Unassembled WGS sequence"/>
</dbReference>
<reference evidence="11 12" key="1">
    <citation type="submission" date="2012-12" db="EMBL/GenBank/DDBJ databases">
        <title>Novel taxa of Listeriaceae from agricultural environments in the United States.</title>
        <authorList>
            <person name="den Bakker H.C."/>
            <person name="Allred A."/>
            <person name="Warchocki S."/>
            <person name="Wright E.M."/>
            <person name="Burrell A."/>
            <person name="Nightingale K.K."/>
            <person name="Kephart D."/>
            <person name="Wiedmann M."/>
        </authorList>
    </citation>
    <scope>NUCLEOTIDE SEQUENCE [LARGE SCALE GENOMIC DNA]</scope>
    <source>
        <strain evidence="11 12">FSL F6-1037</strain>
    </source>
</reference>
<dbReference type="SUPFAM" id="SSF52728">
    <property type="entry name" value="PTS IIb component"/>
    <property type="match status" value="1"/>
</dbReference>
<dbReference type="InterPro" id="IPR004720">
    <property type="entry name" value="PTS_IIB_sorbose-sp"/>
</dbReference>
<evidence type="ECO:0000256" key="7">
    <source>
        <dbReference type="ARBA" id="ARBA00022777"/>
    </source>
</evidence>
<evidence type="ECO:0000313" key="11">
    <source>
        <dbReference type="EMBL" id="EUJ41395.1"/>
    </source>
</evidence>
<feature type="modified residue" description="Phosphohistidine; by EIIA" evidence="9">
    <location>
        <position position="14"/>
    </location>
</feature>